<keyword evidence="4" id="KW-1185">Reference proteome</keyword>
<dbReference type="RefSeq" id="WP_345589944.1">
    <property type="nucleotide sequence ID" value="NZ_BAABJG010000021.1"/>
</dbReference>
<feature type="transmembrane region" description="Helical" evidence="1">
    <location>
        <begin position="131"/>
        <end position="150"/>
    </location>
</feature>
<dbReference type="Pfam" id="PF12773">
    <property type="entry name" value="DZR"/>
    <property type="match status" value="1"/>
</dbReference>
<organism evidence="3 4">
    <name type="scientific">Paenibacillus vulneris</name>
    <dbReference type="NCBI Taxonomy" id="1133364"/>
    <lineage>
        <taxon>Bacteria</taxon>
        <taxon>Bacillati</taxon>
        <taxon>Bacillota</taxon>
        <taxon>Bacilli</taxon>
        <taxon>Bacillales</taxon>
        <taxon>Paenibacillaceae</taxon>
        <taxon>Paenibacillus</taxon>
    </lineage>
</organism>
<evidence type="ECO:0000259" key="2">
    <source>
        <dbReference type="Pfam" id="PF12773"/>
    </source>
</evidence>
<evidence type="ECO:0000313" key="4">
    <source>
        <dbReference type="Proteomes" id="UP001597180"/>
    </source>
</evidence>
<proteinExistence type="predicted"/>
<gene>
    <name evidence="3" type="ORF">ACFQ4B_14150</name>
</gene>
<dbReference type="EMBL" id="JBHTLU010000015">
    <property type="protein sequence ID" value="MFD1221263.1"/>
    <property type="molecule type" value="Genomic_DNA"/>
</dbReference>
<evidence type="ECO:0000256" key="1">
    <source>
        <dbReference type="SAM" id="Phobius"/>
    </source>
</evidence>
<keyword evidence="1" id="KW-1133">Transmembrane helix</keyword>
<reference evidence="4" key="1">
    <citation type="journal article" date="2019" name="Int. J. Syst. Evol. Microbiol.">
        <title>The Global Catalogue of Microorganisms (GCM) 10K type strain sequencing project: providing services to taxonomists for standard genome sequencing and annotation.</title>
        <authorList>
            <consortium name="The Broad Institute Genomics Platform"/>
            <consortium name="The Broad Institute Genome Sequencing Center for Infectious Disease"/>
            <person name="Wu L."/>
            <person name="Ma J."/>
        </authorList>
    </citation>
    <scope>NUCLEOTIDE SEQUENCE [LARGE SCALE GENOMIC DNA]</scope>
    <source>
        <strain evidence="4">CCUG 53270</strain>
    </source>
</reference>
<sequence>MAYKVCENCKEENPENASVCSGCSHPLHNAKVFGTPMNEKQAAPPKAKICSGCKERLDPGALQCKYCGQVAISNPTDSRYSNRSYSAPASDHSAAIILLFIATFFIPIVGLIVGGFYALHDDPEKSSVGKGLVIFGLVMLVLGAILWNILF</sequence>
<name>A0ABW3UKJ0_9BACL</name>
<feature type="transmembrane region" description="Helical" evidence="1">
    <location>
        <begin position="94"/>
        <end position="119"/>
    </location>
</feature>
<feature type="domain" description="DZANK-type" evidence="2">
    <location>
        <begin position="6"/>
        <end position="68"/>
    </location>
</feature>
<dbReference type="Proteomes" id="UP001597180">
    <property type="component" value="Unassembled WGS sequence"/>
</dbReference>
<dbReference type="InterPro" id="IPR025874">
    <property type="entry name" value="DZR"/>
</dbReference>
<evidence type="ECO:0000313" key="3">
    <source>
        <dbReference type="EMBL" id="MFD1221263.1"/>
    </source>
</evidence>
<keyword evidence="1" id="KW-0812">Transmembrane</keyword>
<comment type="caution">
    <text evidence="3">The sequence shown here is derived from an EMBL/GenBank/DDBJ whole genome shotgun (WGS) entry which is preliminary data.</text>
</comment>
<protein>
    <submittedName>
        <fullName evidence="3">Zinc ribbon domain-containing protein</fullName>
    </submittedName>
</protein>
<keyword evidence="1" id="KW-0472">Membrane</keyword>
<accession>A0ABW3UKJ0</accession>